<dbReference type="RefSeq" id="XP_035793620.1">
    <property type="nucleotide sequence ID" value="XM_035937727.1"/>
</dbReference>
<dbReference type="EnsemblMetazoa" id="AALB006752-RA">
    <property type="protein sequence ID" value="AALB006752-PA"/>
    <property type="gene ID" value="AALB006752"/>
</dbReference>
<dbReference type="VEuPathDB" id="VectorBase:AALB006752"/>
<dbReference type="InterPro" id="IPR018490">
    <property type="entry name" value="cNMP-bd_dom_sf"/>
</dbReference>
<accession>A0A182FJQ7</accession>
<dbReference type="VEuPathDB" id="VectorBase:AALB20_035464"/>
<dbReference type="InterPro" id="IPR014710">
    <property type="entry name" value="RmlC-like_jellyroll"/>
</dbReference>
<dbReference type="GeneID" id="118467332"/>
<reference evidence="1" key="2">
    <citation type="submission" date="2022-08" db="UniProtKB">
        <authorList>
            <consortium name="EnsemblMetazoa"/>
        </authorList>
    </citation>
    <scope>IDENTIFICATION</scope>
    <source>
        <strain evidence="1">STECLA/ALBI9_A</strain>
    </source>
</reference>
<keyword evidence="2" id="KW-1185">Reference proteome</keyword>
<evidence type="ECO:0000313" key="1">
    <source>
        <dbReference type="EnsemblMetazoa" id="AALB006752-PA"/>
    </source>
</evidence>
<dbReference type="PANTHER" id="PTHR23011:SF41">
    <property type="entry name" value="CYCLIC NUCLEOTIDE-BINDING DOMAIN-CONTAINING PROTEIN"/>
    <property type="match status" value="1"/>
</dbReference>
<dbReference type="Gene3D" id="2.60.120.10">
    <property type="entry name" value="Jelly Rolls"/>
    <property type="match status" value="1"/>
</dbReference>
<evidence type="ECO:0008006" key="3">
    <source>
        <dbReference type="Google" id="ProtNLM"/>
    </source>
</evidence>
<reference evidence="1 2" key="1">
    <citation type="journal article" date="2017" name="G3 (Bethesda)">
        <title>The Physical Genome Mapping of Anopheles albimanus Corrected Scaffold Misassemblies and Identified Interarm Rearrangements in Genus Anopheles.</title>
        <authorList>
            <person name="Artemov G.N."/>
            <person name="Peery A.N."/>
            <person name="Jiang X."/>
            <person name="Tu Z."/>
            <person name="Stegniy V.N."/>
            <person name="Sharakhova M.V."/>
            <person name="Sharakhov I.V."/>
        </authorList>
    </citation>
    <scope>NUCLEOTIDE SEQUENCE [LARGE SCALE GENOMIC DNA]</scope>
    <source>
        <strain evidence="1 2">ALBI9_A</strain>
    </source>
</reference>
<organism evidence="1 2">
    <name type="scientific">Anopheles albimanus</name>
    <name type="common">New world malaria mosquito</name>
    <dbReference type="NCBI Taxonomy" id="7167"/>
    <lineage>
        <taxon>Eukaryota</taxon>
        <taxon>Metazoa</taxon>
        <taxon>Ecdysozoa</taxon>
        <taxon>Arthropoda</taxon>
        <taxon>Hexapoda</taxon>
        <taxon>Insecta</taxon>
        <taxon>Pterygota</taxon>
        <taxon>Neoptera</taxon>
        <taxon>Endopterygota</taxon>
        <taxon>Diptera</taxon>
        <taxon>Nematocera</taxon>
        <taxon>Culicoidea</taxon>
        <taxon>Culicidae</taxon>
        <taxon>Anophelinae</taxon>
        <taxon>Anopheles</taxon>
    </lineage>
</organism>
<sequence length="297" mass="34686">MVSGSGGAVQPSIRLGFEQLRAILGRFEYFQHWTEEQIRECCILARVVQYAPQQTIALDSALPCVHLILSGQCMLLQYLRVRRIYGTERFQLVAPLADTLQSNPSSPNEPRDPDQLQDEIWRWHETFRARTATESHRRHESLEQQQQQQRELDPDQAISFVRTPPPEQQIVPALLDVGTLRVGAVFGLGERHPDRSIVARTRTQCLLIPRCWLLLKRQNIGNTWCRLRMYLDGAIPNRDALFEQFQRDRAWQRYRRRLVQQAPKPRPSRTRSADVPVMCRIAEARLQQQPQQRPRQQ</sequence>
<protein>
    <recommendedName>
        <fullName evidence="3">Cyclic nucleotide-binding domain-containing protein</fullName>
    </recommendedName>
</protein>
<dbReference type="PANTHER" id="PTHR23011">
    <property type="entry name" value="CYCLIC NUCLEOTIDE-BINDING DOMAIN CONTAINING PROTEIN"/>
    <property type="match status" value="1"/>
</dbReference>
<name>A0A182FJQ7_ANOAL</name>
<proteinExistence type="predicted"/>
<dbReference type="SUPFAM" id="SSF51206">
    <property type="entry name" value="cAMP-binding domain-like"/>
    <property type="match status" value="1"/>
</dbReference>
<dbReference type="KEGG" id="aali:118467332"/>
<evidence type="ECO:0000313" key="2">
    <source>
        <dbReference type="Proteomes" id="UP000069272"/>
    </source>
</evidence>
<dbReference type="Proteomes" id="UP000069272">
    <property type="component" value="Chromosome X"/>
</dbReference>
<dbReference type="OrthoDB" id="166212at2759"/>
<dbReference type="AlphaFoldDB" id="A0A182FJQ7"/>